<evidence type="ECO:0000256" key="3">
    <source>
        <dbReference type="ARBA" id="ARBA00022519"/>
    </source>
</evidence>
<evidence type="ECO:0000256" key="4">
    <source>
        <dbReference type="ARBA" id="ARBA00022597"/>
    </source>
</evidence>
<dbReference type="PANTHER" id="PTHR43790:SF9">
    <property type="entry name" value="GALACTOFURANOSE TRANSPORTER ATP-BINDING PROTEIN YTFR"/>
    <property type="match status" value="1"/>
</dbReference>
<evidence type="ECO:0000256" key="1">
    <source>
        <dbReference type="ARBA" id="ARBA00022448"/>
    </source>
</evidence>
<sequence length="513" mass="54802">MSMALELVGIHKSFDGFIALSDAQFDVRWGELHALLGENGAGKSTLMNVAAGLYAPETGTISVGGQPVRLSGPGDAARIGIGMVHQHFKLVSRFTVAENILLGISMGGAQPRYGKRLAKVREAICSQCATLGFEIDPDRRISQLSVAEQQRVEILKVLLAGARILVLDEPTAVLTDQEAARLLETMRLLASKGSAVVLVTHKMADVRRYADRVTVMRSGRTVNTFRPSEMSPAEVVRLAVGEVVAPEKPSIDAANRDRAEPRLLLRGVRSAASRTGTRQGLPALDGVDLTVHAGEIYGLAGVGGNGQSELMQAIMGLLPLDEGTMVIEGAGDLRRASSVDRRDMGIACIPADRQTFALAGLLSVVENFAIGQVHAGHYGNPLWLDYRRMEADAAKAVKHFDVLGVRSLRQSVSLLSGGNAQKLVIAREFSRRPRVVLAHSPSRGLDVRASAQVHARLRAARDEGAAVLIISEDLDEVLALADRAGVMVRGRIVGNFSAPVDRQAIGQAMVAHS</sequence>
<keyword evidence="3" id="KW-0997">Cell inner membrane</keyword>
<comment type="caution">
    <text evidence="9">The sequence shown here is derived from an EMBL/GenBank/DDBJ whole genome shotgun (WGS) entry which is preliminary data.</text>
</comment>
<dbReference type="Pfam" id="PF00005">
    <property type="entry name" value="ABC_tran"/>
    <property type="match status" value="2"/>
</dbReference>
<dbReference type="SUPFAM" id="SSF52540">
    <property type="entry name" value="P-loop containing nucleoside triphosphate hydrolases"/>
    <property type="match status" value="2"/>
</dbReference>
<keyword evidence="7 9" id="KW-0067">ATP-binding</keyword>
<dbReference type="InterPro" id="IPR017871">
    <property type="entry name" value="ABC_transporter-like_CS"/>
</dbReference>
<keyword evidence="5" id="KW-0677">Repeat</keyword>
<dbReference type="PROSITE" id="PS50893">
    <property type="entry name" value="ABC_TRANSPORTER_2"/>
    <property type="match status" value="2"/>
</dbReference>
<dbReference type="InterPro" id="IPR027417">
    <property type="entry name" value="P-loop_NTPase"/>
</dbReference>
<evidence type="ECO:0000256" key="5">
    <source>
        <dbReference type="ARBA" id="ARBA00022737"/>
    </source>
</evidence>
<dbReference type="CDD" id="cd03215">
    <property type="entry name" value="ABC_Carb_Monos_II"/>
    <property type="match status" value="1"/>
</dbReference>
<name>A0ABW9BBS7_9BURK</name>
<keyword evidence="10" id="KW-1185">Reference proteome</keyword>
<accession>A0ABW9BBS7</accession>
<feature type="domain" description="ABC transporter" evidence="8">
    <location>
        <begin position="5"/>
        <end position="243"/>
    </location>
</feature>
<dbReference type="Gene3D" id="3.40.50.300">
    <property type="entry name" value="P-loop containing nucleotide triphosphate hydrolases"/>
    <property type="match status" value="2"/>
</dbReference>
<evidence type="ECO:0000256" key="2">
    <source>
        <dbReference type="ARBA" id="ARBA00022475"/>
    </source>
</evidence>
<dbReference type="GO" id="GO:0005524">
    <property type="term" value="F:ATP binding"/>
    <property type="evidence" value="ECO:0007669"/>
    <property type="project" value="UniProtKB-KW"/>
</dbReference>
<dbReference type="Proteomes" id="UP001629274">
    <property type="component" value="Unassembled WGS sequence"/>
</dbReference>
<dbReference type="PROSITE" id="PS00211">
    <property type="entry name" value="ABC_TRANSPORTER_1"/>
    <property type="match status" value="1"/>
</dbReference>
<keyword evidence="2" id="KW-1003">Cell membrane</keyword>
<evidence type="ECO:0000259" key="8">
    <source>
        <dbReference type="PROSITE" id="PS50893"/>
    </source>
</evidence>
<gene>
    <name evidence="9" type="ORF">PQR03_02875</name>
</gene>
<dbReference type="EMBL" id="JAQQDR010000001">
    <property type="protein sequence ID" value="MFM0237068.1"/>
    <property type="molecule type" value="Genomic_DNA"/>
</dbReference>
<organism evidence="9 10">
    <name type="scientific">Paraburkholderia phytofirmans</name>
    <dbReference type="NCBI Taxonomy" id="261302"/>
    <lineage>
        <taxon>Bacteria</taxon>
        <taxon>Pseudomonadati</taxon>
        <taxon>Pseudomonadota</taxon>
        <taxon>Betaproteobacteria</taxon>
        <taxon>Burkholderiales</taxon>
        <taxon>Burkholderiaceae</taxon>
        <taxon>Paraburkholderia</taxon>
    </lineage>
</organism>
<keyword evidence="6" id="KW-0547">Nucleotide-binding</keyword>
<keyword evidence="3" id="KW-0472">Membrane</keyword>
<protein>
    <submittedName>
        <fullName evidence="9">ABC transporter ATP-binding protein</fullName>
    </submittedName>
</protein>
<feature type="domain" description="ABC transporter" evidence="8">
    <location>
        <begin position="263"/>
        <end position="512"/>
    </location>
</feature>
<evidence type="ECO:0000256" key="6">
    <source>
        <dbReference type="ARBA" id="ARBA00022741"/>
    </source>
</evidence>
<dbReference type="InterPro" id="IPR050107">
    <property type="entry name" value="ABC_carbohydrate_import_ATPase"/>
</dbReference>
<evidence type="ECO:0000313" key="10">
    <source>
        <dbReference type="Proteomes" id="UP001629274"/>
    </source>
</evidence>
<evidence type="ECO:0000313" key="9">
    <source>
        <dbReference type="EMBL" id="MFM0237068.1"/>
    </source>
</evidence>
<dbReference type="CDD" id="cd03216">
    <property type="entry name" value="ABC_Carb_Monos_I"/>
    <property type="match status" value="1"/>
</dbReference>
<reference evidence="9 10" key="1">
    <citation type="journal article" date="2024" name="Chem. Sci.">
        <title>Discovery of megapolipeptins by genome mining of a Burkholderiales bacteria collection.</title>
        <authorList>
            <person name="Paulo B.S."/>
            <person name="Recchia M.J.J."/>
            <person name="Lee S."/>
            <person name="Fergusson C.H."/>
            <person name="Romanowski S.B."/>
            <person name="Hernandez A."/>
            <person name="Krull N."/>
            <person name="Liu D.Y."/>
            <person name="Cavanagh H."/>
            <person name="Bos A."/>
            <person name="Gray C.A."/>
            <person name="Murphy B.T."/>
            <person name="Linington R.G."/>
            <person name="Eustaquio A.S."/>
        </authorList>
    </citation>
    <scope>NUCLEOTIDE SEQUENCE [LARGE SCALE GENOMIC DNA]</scope>
    <source>
        <strain evidence="9 10">RL17-351-BIE-A</strain>
    </source>
</reference>
<keyword evidence="4" id="KW-0762">Sugar transport</keyword>
<dbReference type="InterPro" id="IPR003439">
    <property type="entry name" value="ABC_transporter-like_ATP-bd"/>
</dbReference>
<proteinExistence type="predicted"/>
<dbReference type="RefSeq" id="WP_408261939.1">
    <property type="nucleotide sequence ID" value="NZ_JAQQCK010000005.1"/>
</dbReference>
<dbReference type="SMART" id="SM00382">
    <property type="entry name" value="AAA"/>
    <property type="match status" value="2"/>
</dbReference>
<keyword evidence="1" id="KW-0813">Transport</keyword>
<dbReference type="PANTHER" id="PTHR43790">
    <property type="entry name" value="CARBOHYDRATE TRANSPORT ATP-BINDING PROTEIN MG119-RELATED"/>
    <property type="match status" value="1"/>
</dbReference>
<evidence type="ECO:0000256" key="7">
    <source>
        <dbReference type="ARBA" id="ARBA00022840"/>
    </source>
</evidence>
<dbReference type="InterPro" id="IPR003593">
    <property type="entry name" value="AAA+_ATPase"/>
</dbReference>